<gene>
    <name evidence="1" type="ORF">PXEA_LOCUS37894</name>
</gene>
<dbReference type="AlphaFoldDB" id="A0A448XT86"/>
<dbReference type="Proteomes" id="UP000784294">
    <property type="component" value="Unassembled WGS sequence"/>
</dbReference>
<accession>A0A448XT86</accession>
<name>A0A448XT86_9PLAT</name>
<sequence>MLFLITPVSIGKPRQPTKSVQLLPRLWEKRSPWAVYARRGTWSGGTWKETGLPEQALARLATTFAMLLPLVRHPPSEPLIQRPESKVATP</sequence>
<keyword evidence="2" id="KW-1185">Reference proteome</keyword>
<evidence type="ECO:0000313" key="1">
    <source>
        <dbReference type="EMBL" id="VEL44454.1"/>
    </source>
</evidence>
<comment type="caution">
    <text evidence="1">The sequence shown here is derived from an EMBL/GenBank/DDBJ whole genome shotgun (WGS) entry which is preliminary data.</text>
</comment>
<dbReference type="EMBL" id="CAAALY010299824">
    <property type="protein sequence ID" value="VEL44454.1"/>
    <property type="molecule type" value="Genomic_DNA"/>
</dbReference>
<organism evidence="1 2">
    <name type="scientific">Protopolystoma xenopodis</name>
    <dbReference type="NCBI Taxonomy" id="117903"/>
    <lineage>
        <taxon>Eukaryota</taxon>
        <taxon>Metazoa</taxon>
        <taxon>Spiralia</taxon>
        <taxon>Lophotrochozoa</taxon>
        <taxon>Platyhelminthes</taxon>
        <taxon>Monogenea</taxon>
        <taxon>Polyopisthocotylea</taxon>
        <taxon>Polystomatidea</taxon>
        <taxon>Polystomatidae</taxon>
        <taxon>Protopolystoma</taxon>
    </lineage>
</organism>
<evidence type="ECO:0000313" key="2">
    <source>
        <dbReference type="Proteomes" id="UP000784294"/>
    </source>
</evidence>
<proteinExistence type="predicted"/>
<protein>
    <submittedName>
        <fullName evidence="1">Uncharacterized protein</fullName>
    </submittedName>
</protein>
<reference evidence="1" key="1">
    <citation type="submission" date="2018-11" db="EMBL/GenBank/DDBJ databases">
        <authorList>
            <consortium name="Pathogen Informatics"/>
        </authorList>
    </citation>
    <scope>NUCLEOTIDE SEQUENCE</scope>
</reference>